<dbReference type="Pfam" id="PF00664">
    <property type="entry name" value="ABC_membrane"/>
    <property type="match status" value="1"/>
</dbReference>
<comment type="caution">
    <text evidence="12">The sequence shown here is derived from an EMBL/GenBank/DDBJ whole genome shotgun (WGS) entry which is preliminary data.</text>
</comment>
<dbReference type="GO" id="GO:0005524">
    <property type="term" value="F:ATP binding"/>
    <property type="evidence" value="ECO:0007669"/>
    <property type="project" value="UniProtKB-KW"/>
</dbReference>
<keyword evidence="7 9" id="KW-0472">Membrane</keyword>
<keyword evidence="13" id="KW-1185">Reference proteome</keyword>
<name>A0ABT2Y7A9_9MOLU</name>
<feature type="coiled-coil region" evidence="8">
    <location>
        <begin position="172"/>
        <end position="199"/>
    </location>
</feature>
<evidence type="ECO:0000256" key="2">
    <source>
        <dbReference type="ARBA" id="ARBA00005417"/>
    </source>
</evidence>
<dbReference type="InterPro" id="IPR039421">
    <property type="entry name" value="Type_1_exporter"/>
</dbReference>
<keyword evidence="8" id="KW-0175">Coiled coil</keyword>
<dbReference type="Pfam" id="PF00005">
    <property type="entry name" value="ABC_tran"/>
    <property type="match status" value="1"/>
</dbReference>
<comment type="similarity">
    <text evidence="2">Belongs to the ABC transporter superfamily.</text>
</comment>
<protein>
    <submittedName>
        <fullName evidence="12">ABC transporter ATP-binding protein/permease</fullName>
    </submittedName>
</protein>
<feature type="domain" description="ABC transporter" evidence="10">
    <location>
        <begin position="330"/>
        <end position="534"/>
    </location>
</feature>
<comment type="subcellular location">
    <subcellularLocation>
        <location evidence="1">Cell membrane</location>
        <topology evidence="1">Multi-pass membrane protein</topology>
    </subcellularLocation>
</comment>
<dbReference type="Gene3D" id="1.20.1560.10">
    <property type="entry name" value="ABC transporter type 1, transmembrane domain"/>
    <property type="match status" value="1"/>
</dbReference>
<dbReference type="EMBL" id="JAOVQM010000007">
    <property type="protein sequence ID" value="MCV2232625.1"/>
    <property type="molecule type" value="Genomic_DNA"/>
</dbReference>
<keyword evidence="5 12" id="KW-0067">ATP-binding</keyword>
<dbReference type="PROSITE" id="PS50929">
    <property type="entry name" value="ABC_TM1F"/>
    <property type="match status" value="1"/>
</dbReference>
<gene>
    <name evidence="12" type="ORF">N7548_07315</name>
</gene>
<feature type="transmembrane region" description="Helical" evidence="9">
    <location>
        <begin position="136"/>
        <end position="153"/>
    </location>
</feature>
<dbReference type="RefSeq" id="WP_263608813.1">
    <property type="nucleotide sequence ID" value="NZ_JAOVQM010000007.1"/>
</dbReference>
<keyword evidence="4" id="KW-0547">Nucleotide-binding</keyword>
<evidence type="ECO:0000256" key="5">
    <source>
        <dbReference type="ARBA" id="ARBA00022840"/>
    </source>
</evidence>
<sequence>MKFKINPLLKPYQSKIRTPLSILSVFSLVLSFTAILFAYLSKLAIDTYTNQSKLFLYGGLLIFIMIIQVGLTAYNQYYKAKASYQLEGELRQHLFQKLLKAKIQDTAENHSAIYINHFKSDITMISDGVYDLFPKLVFYVFRFLGAFVVLFILDWLFAVLFLTLGLLLFVLSRLLSKQIKQIQKEALNAEDQLYQSLQESLTHIEVIKAFEAESIQVKNLENASFHFYQKRMKKQWVSALTGLGLHGFFAFGYLFAILFGTYRLSQGSIVFGSLVAIIQLVQNIQSPFSGLSNIVIKYHQWQASLDRVRMMDGLEKESTTKIPLQPFKKIDFKKVSFKYEQKLVLDNLSFELKPGELVWIKGESGKGKTTLIKLLLGLMSPTTGSIELKIDEASYALSESTRQFFSYVPQSYYLLSNSILDNLTLGKSIPMEKVIEACQIAVIYDDILKTPEGFDTKLKEMGAGLSIGQLERLSIARALLKDAPILLLDEITASLDSDTEKKVLSNLKALKQKTIVMVSHRDLKDIKPTKIIDLK</sequence>
<dbReference type="SMART" id="SM00382">
    <property type="entry name" value="AAA"/>
    <property type="match status" value="1"/>
</dbReference>
<proteinExistence type="inferred from homology"/>
<dbReference type="InterPro" id="IPR003439">
    <property type="entry name" value="ABC_transporter-like_ATP-bd"/>
</dbReference>
<dbReference type="PANTHER" id="PTHR24221:SF654">
    <property type="entry name" value="ATP-BINDING CASSETTE SUB-FAMILY B MEMBER 6"/>
    <property type="match status" value="1"/>
</dbReference>
<dbReference type="Proteomes" id="UP001177160">
    <property type="component" value="Unassembled WGS sequence"/>
</dbReference>
<dbReference type="SUPFAM" id="SSF52540">
    <property type="entry name" value="P-loop containing nucleoside triphosphate hydrolases"/>
    <property type="match status" value="1"/>
</dbReference>
<evidence type="ECO:0000256" key="6">
    <source>
        <dbReference type="ARBA" id="ARBA00022989"/>
    </source>
</evidence>
<dbReference type="InterPro" id="IPR027417">
    <property type="entry name" value="P-loop_NTPase"/>
</dbReference>
<feature type="domain" description="ABC transmembrane type-1" evidence="11">
    <location>
        <begin position="22"/>
        <end position="300"/>
    </location>
</feature>
<dbReference type="InterPro" id="IPR011527">
    <property type="entry name" value="ABC1_TM_dom"/>
</dbReference>
<evidence type="ECO:0000256" key="9">
    <source>
        <dbReference type="SAM" id="Phobius"/>
    </source>
</evidence>
<feature type="transmembrane region" description="Helical" evidence="9">
    <location>
        <begin position="159"/>
        <end position="176"/>
    </location>
</feature>
<feature type="transmembrane region" description="Helical" evidence="9">
    <location>
        <begin position="54"/>
        <end position="74"/>
    </location>
</feature>
<evidence type="ECO:0000313" key="12">
    <source>
        <dbReference type="EMBL" id="MCV2232625.1"/>
    </source>
</evidence>
<dbReference type="CDD" id="cd07346">
    <property type="entry name" value="ABC_6TM_exporters"/>
    <property type="match status" value="1"/>
</dbReference>
<dbReference type="InterPro" id="IPR036640">
    <property type="entry name" value="ABC1_TM_sf"/>
</dbReference>
<evidence type="ECO:0000256" key="7">
    <source>
        <dbReference type="ARBA" id="ARBA00023136"/>
    </source>
</evidence>
<dbReference type="InterPro" id="IPR003593">
    <property type="entry name" value="AAA+_ATPase"/>
</dbReference>
<evidence type="ECO:0000256" key="8">
    <source>
        <dbReference type="SAM" id="Coils"/>
    </source>
</evidence>
<dbReference type="PANTHER" id="PTHR24221">
    <property type="entry name" value="ATP-BINDING CASSETTE SUB-FAMILY B"/>
    <property type="match status" value="1"/>
</dbReference>
<dbReference type="Gene3D" id="3.40.50.300">
    <property type="entry name" value="P-loop containing nucleotide triphosphate hydrolases"/>
    <property type="match status" value="1"/>
</dbReference>
<evidence type="ECO:0000256" key="3">
    <source>
        <dbReference type="ARBA" id="ARBA00022692"/>
    </source>
</evidence>
<evidence type="ECO:0000313" key="13">
    <source>
        <dbReference type="Proteomes" id="UP001177160"/>
    </source>
</evidence>
<dbReference type="PROSITE" id="PS50893">
    <property type="entry name" value="ABC_TRANSPORTER_2"/>
    <property type="match status" value="1"/>
</dbReference>
<evidence type="ECO:0000259" key="10">
    <source>
        <dbReference type="PROSITE" id="PS50893"/>
    </source>
</evidence>
<evidence type="ECO:0000256" key="1">
    <source>
        <dbReference type="ARBA" id="ARBA00004651"/>
    </source>
</evidence>
<keyword evidence="3 9" id="KW-0812">Transmembrane</keyword>
<evidence type="ECO:0000259" key="11">
    <source>
        <dbReference type="PROSITE" id="PS50929"/>
    </source>
</evidence>
<keyword evidence="6 9" id="KW-1133">Transmembrane helix</keyword>
<evidence type="ECO:0000256" key="4">
    <source>
        <dbReference type="ARBA" id="ARBA00022741"/>
    </source>
</evidence>
<dbReference type="SUPFAM" id="SSF90123">
    <property type="entry name" value="ABC transporter transmembrane region"/>
    <property type="match status" value="1"/>
</dbReference>
<organism evidence="12 13">
    <name type="scientific">Paracholeplasma manati</name>
    <dbReference type="NCBI Taxonomy" id="591373"/>
    <lineage>
        <taxon>Bacteria</taxon>
        <taxon>Bacillati</taxon>
        <taxon>Mycoplasmatota</taxon>
        <taxon>Mollicutes</taxon>
        <taxon>Acholeplasmatales</taxon>
        <taxon>Acholeplasmataceae</taxon>
        <taxon>Paracholeplasma</taxon>
    </lineage>
</organism>
<feature type="transmembrane region" description="Helical" evidence="9">
    <location>
        <begin position="236"/>
        <end position="258"/>
    </location>
</feature>
<feature type="transmembrane region" description="Helical" evidence="9">
    <location>
        <begin position="20"/>
        <end position="42"/>
    </location>
</feature>
<accession>A0ABT2Y7A9</accession>
<reference evidence="12" key="1">
    <citation type="submission" date="2022-09" db="EMBL/GenBank/DDBJ databases">
        <title>Novel Mycoplasma species identified in domestic and wild animals.</title>
        <authorList>
            <person name="Volokhov D.V."/>
            <person name="Furtak V.A."/>
            <person name="Zagorodnyaya T.A."/>
        </authorList>
    </citation>
    <scope>NUCLEOTIDE SEQUENCE</scope>
    <source>
        <strain evidence="12">Oakley</strain>
    </source>
</reference>